<accession>A0A395V887</accession>
<evidence type="ECO:0000256" key="6">
    <source>
        <dbReference type="SAM" id="SignalP"/>
    </source>
</evidence>
<dbReference type="PANTHER" id="PTHR30290:SF9">
    <property type="entry name" value="OLIGOPEPTIDE-BINDING PROTEIN APPA"/>
    <property type="match status" value="1"/>
</dbReference>
<feature type="signal peptide" evidence="6">
    <location>
        <begin position="1"/>
        <end position="20"/>
    </location>
</feature>
<feature type="region of interest" description="Disordered" evidence="5">
    <location>
        <begin position="27"/>
        <end position="53"/>
    </location>
</feature>
<evidence type="ECO:0000256" key="3">
    <source>
        <dbReference type="ARBA" id="ARBA00022448"/>
    </source>
</evidence>
<dbReference type="Proteomes" id="UP000266172">
    <property type="component" value="Unassembled WGS sequence"/>
</dbReference>
<dbReference type="AlphaFoldDB" id="A0A395V887"/>
<dbReference type="GO" id="GO:0015833">
    <property type="term" value="P:peptide transport"/>
    <property type="evidence" value="ECO:0007669"/>
    <property type="project" value="TreeGrafter"/>
</dbReference>
<dbReference type="InterPro" id="IPR039424">
    <property type="entry name" value="SBP_5"/>
</dbReference>
<evidence type="ECO:0000313" key="9">
    <source>
        <dbReference type="Proteomes" id="UP000266172"/>
    </source>
</evidence>
<comment type="caution">
    <text evidence="8">The sequence shown here is derived from an EMBL/GenBank/DDBJ whole genome shotgun (WGS) entry which is preliminary data.</text>
</comment>
<dbReference type="InterPro" id="IPR023765">
    <property type="entry name" value="SBP_5_CS"/>
</dbReference>
<proteinExistence type="inferred from homology"/>
<evidence type="ECO:0000256" key="2">
    <source>
        <dbReference type="ARBA" id="ARBA00005695"/>
    </source>
</evidence>
<evidence type="ECO:0000256" key="5">
    <source>
        <dbReference type="SAM" id="MobiDB-lite"/>
    </source>
</evidence>
<dbReference type="CDD" id="cd08518">
    <property type="entry name" value="PBP2_NikA_DppA_OppA_like_19"/>
    <property type="match status" value="1"/>
</dbReference>
<dbReference type="PIRSF" id="PIRSF002741">
    <property type="entry name" value="MppA"/>
    <property type="match status" value="1"/>
</dbReference>
<evidence type="ECO:0000313" key="8">
    <source>
        <dbReference type="EMBL" id="RGS37932.1"/>
    </source>
</evidence>
<comment type="subcellular location">
    <subcellularLocation>
        <location evidence="1">Cell membrane</location>
        <topology evidence="1">Lipid-anchor</topology>
    </subcellularLocation>
</comment>
<dbReference type="Gene3D" id="3.10.105.10">
    <property type="entry name" value="Dipeptide-binding Protein, Domain 3"/>
    <property type="match status" value="1"/>
</dbReference>
<reference evidence="8 9" key="1">
    <citation type="submission" date="2018-08" db="EMBL/GenBank/DDBJ databases">
        <title>A genome reference for cultivated species of the human gut microbiota.</title>
        <authorList>
            <person name="Zou Y."/>
            <person name="Xue W."/>
            <person name="Luo G."/>
        </authorList>
    </citation>
    <scope>NUCLEOTIDE SEQUENCE [LARGE SCALE GENOMIC DNA]</scope>
    <source>
        <strain evidence="8 9">AF22-12AC</strain>
    </source>
</reference>
<dbReference type="SUPFAM" id="SSF53850">
    <property type="entry name" value="Periplasmic binding protein-like II"/>
    <property type="match status" value="1"/>
</dbReference>
<name>A0A395V887_9FIRM</name>
<dbReference type="InterPro" id="IPR030678">
    <property type="entry name" value="Peptide/Ni-bd"/>
</dbReference>
<evidence type="ECO:0000256" key="1">
    <source>
        <dbReference type="ARBA" id="ARBA00004193"/>
    </source>
</evidence>
<dbReference type="Pfam" id="PF00496">
    <property type="entry name" value="SBP_bac_5"/>
    <property type="match status" value="1"/>
</dbReference>
<dbReference type="PANTHER" id="PTHR30290">
    <property type="entry name" value="PERIPLASMIC BINDING COMPONENT OF ABC TRANSPORTER"/>
    <property type="match status" value="1"/>
</dbReference>
<keyword evidence="3" id="KW-0813">Transport</keyword>
<dbReference type="EMBL" id="QRVL01000013">
    <property type="protein sequence ID" value="RGS37932.1"/>
    <property type="molecule type" value="Genomic_DNA"/>
</dbReference>
<feature type="compositionally biased region" description="Polar residues" evidence="5">
    <location>
        <begin position="27"/>
        <end position="40"/>
    </location>
</feature>
<organism evidence="8 9">
    <name type="scientific">Roseburia hominis</name>
    <dbReference type="NCBI Taxonomy" id="301301"/>
    <lineage>
        <taxon>Bacteria</taxon>
        <taxon>Bacillati</taxon>
        <taxon>Bacillota</taxon>
        <taxon>Clostridia</taxon>
        <taxon>Lachnospirales</taxon>
        <taxon>Lachnospiraceae</taxon>
        <taxon>Roseburia</taxon>
    </lineage>
</organism>
<dbReference type="RefSeq" id="WP_118097914.1">
    <property type="nucleotide sequence ID" value="NZ_QRVL01000013.1"/>
</dbReference>
<keyword evidence="4 6" id="KW-0732">Signal</keyword>
<evidence type="ECO:0000259" key="7">
    <source>
        <dbReference type="Pfam" id="PF00496"/>
    </source>
</evidence>
<dbReference type="PROSITE" id="PS01040">
    <property type="entry name" value="SBP_BACTERIAL_5"/>
    <property type="match status" value="1"/>
</dbReference>
<dbReference type="InterPro" id="IPR000914">
    <property type="entry name" value="SBP_5_dom"/>
</dbReference>
<feature type="domain" description="Solute-binding protein family 5" evidence="7">
    <location>
        <begin position="107"/>
        <end position="473"/>
    </location>
</feature>
<gene>
    <name evidence="8" type="ORF">DWX93_12905</name>
</gene>
<dbReference type="GO" id="GO:0043190">
    <property type="term" value="C:ATP-binding cassette (ABC) transporter complex"/>
    <property type="evidence" value="ECO:0007669"/>
    <property type="project" value="InterPro"/>
</dbReference>
<protein>
    <submittedName>
        <fullName evidence="8">ABC transporter substrate-binding protein</fullName>
    </submittedName>
</protein>
<dbReference type="PROSITE" id="PS51257">
    <property type="entry name" value="PROKAR_LIPOPROTEIN"/>
    <property type="match status" value="1"/>
</dbReference>
<comment type="similarity">
    <text evidence="2">Belongs to the bacterial solute-binding protein 5 family.</text>
</comment>
<sequence length="559" mass="60993">MKKRWIALICAAAVTTTLFAGCSSTGAEQTGNNAGSTATEAAQGKDSVSGEGMAQSVAGTADTVIVAMSPSSEPAAGFNPCINWGCGEHCHEPLIQSTLIRTNVDMEFENDLATDYSVSEDGMTWTFHIRDDVKFTDGEPLTASDVAFTFNTALATPNSEADLSMLDSVEALDDTTVIFHMSKPYNAFLYTLAVFGIVPEHCYDEATYGENPVGSGRYILTQWDKGQQAILEANPDYYGDEVQMKKVVVLFMEEDAALAAVKAGQVDIAYTSAVYSDEQVDGYSLFVCKSVDSRGISLPSIPAGNEVVDGDTVYAAGNDVTCDKALRQAMNYALDRQTMIDHVLNGYGEVAYSVSDNMPWSSESMIIPYDVDKAEQILADGGWSDTDGDGIVEKDGQKAEFTIYYSASDSVRQALTAEFSNQMKAVGINVLYEGLGSWDELYTKMYSDPITWGWGSNSPVENYQLYYTGGSCNFTGYSNAKTDELLDAALAADDMEESYRLWQQAQEDVGPDAEALWVWFANVDHLYFARDGLVVAEQKLHPHGHGWSLVNNVDQWTWN</sequence>
<evidence type="ECO:0000256" key="4">
    <source>
        <dbReference type="ARBA" id="ARBA00022729"/>
    </source>
</evidence>
<feature type="chain" id="PRO_5039717425" evidence="6">
    <location>
        <begin position="21"/>
        <end position="559"/>
    </location>
</feature>
<dbReference type="GO" id="GO:1904680">
    <property type="term" value="F:peptide transmembrane transporter activity"/>
    <property type="evidence" value="ECO:0007669"/>
    <property type="project" value="TreeGrafter"/>
</dbReference>
<dbReference type="GO" id="GO:0042597">
    <property type="term" value="C:periplasmic space"/>
    <property type="evidence" value="ECO:0007669"/>
    <property type="project" value="UniProtKB-ARBA"/>
</dbReference>
<dbReference type="Gene3D" id="3.40.190.10">
    <property type="entry name" value="Periplasmic binding protein-like II"/>
    <property type="match status" value="1"/>
</dbReference>